<dbReference type="PANTHER" id="PTHR47618">
    <property type="entry name" value="BIFUNCTIONAL OLIGORIBONUCLEASE AND PAP PHOSPHATASE NRNA"/>
    <property type="match status" value="1"/>
</dbReference>
<dbReference type="PATRIC" id="fig|455434.6.peg.791"/>
<gene>
    <name evidence="2" type="ordered locus">TPASS_0803</name>
</gene>
<dbReference type="Proteomes" id="UP000001202">
    <property type="component" value="Chromosome"/>
</dbReference>
<dbReference type="PANTHER" id="PTHR47618:SF1">
    <property type="entry name" value="BIFUNCTIONAL OLIGORIBONUCLEASE AND PAP PHOSPHATASE NRNA"/>
    <property type="match status" value="1"/>
</dbReference>
<dbReference type="InterPro" id="IPR051319">
    <property type="entry name" value="Oligoribo/pAp-PDE_c-di-AMP_PDE"/>
</dbReference>
<evidence type="ECO:0000313" key="2">
    <source>
        <dbReference type="EMBL" id="ACD71221.1"/>
    </source>
</evidence>
<feature type="domain" description="DDH" evidence="1">
    <location>
        <begin position="41"/>
        <end position="179"/>
    </location>
</feature>
<dbReference type="SUPFAM" id="SSF64182">
    <property type="entry name" value="DHH phosphoesterases"/>
    <property type="match status" value="1"/>
</dbReference>
<dbReference type="AlphaFoldDB" id="A0A0H3BK29"/>
<sequence>MGALACDYTYSPSPKRDLSIAAKNAVVRNILQEIAIHGSFLLLGHEHPDEDCIASLVAFALLLTRCNKRVEICCQGPIRVQISFLIDICLYNGIAVHLDTQTVPRMPDALVILDTPNPGMIYAPPSCRLLLSDSTIRKIELDHHLFANAACCGDPGYSLIARASSTCEIIAYLCYKLARNHAQRTALGIRNLYSRNVVLSILTGMIGDAKTGAYLISRKDRALYTYFTQRLNTMLREKTKPITGNIASTKQILHTLESLSAEEHAVYQTMVKNVQHRGSISLLLLNQTQTQALHECCNAEHFVSLIKMATSNIAESISGIGISAYPDPTQQFYVTQWRVRTAARVKQLDLRLLLSHFAIQNGGGHAGAIGFRFFAHELINQDLFTEALVAYLDDRLHHMQSA</sequence>
<evidence type="ECO:0000259" key="1">
    <source>
        <dbReference type="Pfam" id="PF01368"/>
    </source>
</evidence>
<accession>A0A0H3BK29</accession>
<reference evidence="2 3" key="1">
    <citation type="journal article" date="2008" name="BMC Microbiol.">
        <title>Complete genome sequence of Treponema pallidum ssp. pallidum strain SS14 determined with oligonucleotide arrays.</title>
        <authorList>
            <person name="Matejkova P."/>
            <person name="Strouhal M."/>
            <person name="Smajs D."/>
            <person name="Norris S.J."/>
            <person name="Palzkill T."/>
            <person name="Petrosino J.F."/>
            <person name="Sodergren E."/>
            <person name="Norton J.E."/>
            <person name="Singh J."/>
            <person name="Richmond T.A."/>
            <person name="Molla M.N."/>
            <person name="Albert T.J."/>
            <person name="Weinstock G.M."/>
        </authorList>
    </citation>
    <scope>NUCLEOTIDE SEQUENCE [LARGE SCALE GENOMIC DNA]</scope>
    <source>
        <strain evidence="2 3">SS14</strain>
    </source>
</reference>
<proteinExistence type="predicted"/>
<organism evidence="2 3">
    <name type="scientific">Treponema pallidum subsp. pallidum (strain SS14)</name>
    <dbReference type="NCBI Taxonomy" id="455434"/>
    <lineage>
        <taxon>Bacteria</taxon>
        <taxon>Pseudomonadati</taxon>
        <taxon>Spirochaetota</taxon>
        <taxon>Spirochaetia</taxon>
        <taxon>Spirochaetales</taxon>
        <taxon>Treponemataceae</taxon>
        <taxon>Treponema</taxon>
    </lineage>
</organism>
<evidence type="ECO:0000313" key="3">
    <source>
        <dbReference type="Proteomes" id="UP000001202"/>
    </source>
</evidence>
<dbReference type="EMBL" id="CP000805">
    <property type="protein sequence ID" value="ACD71221.1"/>
    <property type="molecule type" value="Genomic_DNA"/>
</dbReference>
<protein>
    <recommendedName>
        <fullName evidence="1">DDH domain-containing protein</fullName>
    </recommendedName>
</protein>
<name>A0A0H3BK29_TREPS</name>
<dbReference type="Pfam" id="PF01368">
    <property type="entry name" value="DHH"/>
    <property type="match status" value="1"/>
</dbReference>
<dbReference type="Gene3D" id="3.90.1640.10">
    <property type="entry name" value="inorganic pyrophosphatase (n-terminal core)"/>
    <property type="match status" value="1"/>
</dbReference>
<dbReference type="KEGG" id="tpp:TPASS_0803"/>
<dbReference type="InterPro" id="IPR038763">
    <property type="entry name" value="DHH_sf"/>
</dbReference>
<dbReference type="InterPro" id="IPR001667">
    <property type="entry name" value="DDH_dom"/>
</dbReference>
<dbReference type="GeneID" id="93876564"/>
<dbReference type="RefSeq" id="WP_010882248.1">
    <property type="nucleotide sequence ID" value="NC_010741.1"/>
</dbReference>